<evidence type="ECO:0000313" key="4">
    <source>
        <dbReference type="Proteomes" id="UP001057998"/>
    </source>
</evidence>
<feature type="compositionally biased region" description="Low complexity" evidence="2">
    <location>
        <begin position="22"/>
        <end position="34"/>
    </location>
</feature>
<feature type="compositionally biased region" description="Basic and acidic residues" evidence="2">
    <location>
        <begin position="35"/>
        <end position="51"/>
    </location>
</feature>
<protein>
    <submittedName>
        <fullName evidence="3">Uncharacterized protein</fullName>
    </submittedName>
</protein>
<proteinExistence type="predicted"/>
<keyword evidence="4" id="KW-1185">Reference proteome</keyword>
<gene>
    <name evidence="3" type="ORF">NNL38_18255</name>
</gene>
<dbReference type="EMBL" id="CP101509">
    <property type="protein sequence ID" value="UTV30515.1"/>
    <property type="molecule type" value="Genomic_DNA"/>
</dbReference>
<reference evidence="3" key="1">
    <citation type="submission" date="2022-07" db="EMBL/GenBank/DDBJ databases">
        <title>Genome sequencing of Photobacterium atrarenae GJH2-4.</title>
        <authorList>
            <person name="Park S.-J."/>
        </authorList>
    </citation>
    <scope>NUCLEOTIDE SEQUENCE</scope>
    <source>
        <strain evidence="3">GJH2-4</strain>
    </source>
</reference>
<feature type="coiled-coil region" evidence="1">
    <location>
        <begin position="120"/>
        <end position="150"/>
    </location>
</feature>
<dbReference type="Proteomes" id="UP001057998">
    <property type="component" value="Chromosome 2"/>
</dbReference>
<accession>A0ABY5GMI9</accession>
<feature type="region of interest" description="Disordered" evidence="2">
    <location>
        <begin position="21"/>
        <end position="58"/>
    </location>
</feature>
<dbReference type="RefSeq" id="WP_255391874.1">
    <property type="nucleotide sequence ID" value="NZ_CP101509.1"/>
</dbReference>
<organism evidence="3 4">
    <name type="scientific">Photobacterium atrarenae</name>
    <dbReference type="NCBI Taxonomy" id="865757"/>
    <lineage>
        <taxon>Bacteria</taxon>
        <taxon>Pseudomonadati</taxon>
        <taxon>Pseudomonadota</taxon>
        <taxon>Gammaproteobacteria</taxon>
        <taxon>Vibrionales</taxon>
        <taxon>Vibrionaceae</taxon>
        <taxon>Photobacterium</taxon>
    </lineage>
</organism>
<evidence type="ECO:0000313" key="3">
    <source>
        <dbReference type="EMBL" id="UTV30515.1"/>
    </source>
</evidence>
<evidence type="ECO:0000256" key="1">
    <source>
        <dbReference type="SAM" id="Coils"/>
    </source>
</evidence>
<keyword evidence="1" id="KW-0175">Coiled coil</keyword>
<evidence type="ECO:0000256" key="2">
    <source>
        <dbReference type="SAM" id="MobiDB-lite"/>
    </source>
</evidence>
<sequence>MWWLAAPVAIWAGKKIYDAVSEDSSSSTYTYSDNSAEKTRRAQQEQAEKDRQARKRRMREHLHKVKNAELEAISQEFLAVPINPHDDYIHVVNKFCKQEIRGIHSATKALSLFDRDQVQLKSFTESKETQKQELASLDELETLLKELNQS</sequence>
<name>A0ABY5GMI9_9GAMM</name>